<keyword evidence="1" id="KW-1133">Transmembrane helix</keyword>
<gene>
    <name evidence="5" type="ORF">C7U54_14135</name>
    <name evidence="2" type="ORF">Fi14EGH31_01780</name>
    <name evidence="3" type="ORF">LJD74_13985</name>
    <name evidence="4" type="ORF">NE542_15410</name>
</gene>
<feature type="transmembrane region" description="Helical" evidence="1">
    <location>
        <begin position="6"/>
        <end position="26"/>
    </location>
</feature>
<evidence type="ECO:0000313" key="7">
    <source>
        <dbReference type="Proteomes" id="UP000593842"/>
    </source>
</evidence>
<dbReference type="EMBL" id="JANGBO010000032">
    <property type="protein sequence ID" value="MCQ5063201.1"/>
    <property type="molecule type" value="Genomic_DNA"/>
</dbReference>
<dbReference type="EMBL" id="AP024085">
    <property type="protein sequence ID" value="BCL56466.1"/>
    <property type="molecule type" value="Genomic_DNA"/>
</dbReference>
<sequence>MFKGLFDLLVGFAAVLDVPPSWWILYEPKKPQALKNK</sequence>
<dbReference type="InterPro" id="IPR009229">
    <property type="entry name" value="AgrD"/>
</dbReference>
<evidence type="ECO:0000313" key="3">
    <source>
        <dbReference type="EMBL" id="MCB8563098.1"/>
    </source>
</evidence>
<dbReference type="NCBIfam" id="TIGR04223">
    <property type="entry name" value="quorum_AgrD"/>
    <property type="match status" value="1"/>
</dbReference>
<dbReference type="Proteomes" id="UP001197827">
    <property type="component" value="Unassembled WGS sequence"/>
</dbReference>
<name>A0A2T3FJW7_9FIRM</name>
<dbReference type="Proteomes" id="UP001204814">
    <property type="component" value="Unassembled WGS sequence"/>
</dbReference>
<dbReference type="AlphaFoldDB" id="A0A2T3FJW7"/>
<evidence type="ECO:0000313" key="2">
    <source>
        <dbReference type="EMBL" id="BCL56466.1"/>
    </source>
</evidence>
<accession>A0A2T3FJW7</accession>
<dbReference type="RefSeq" id="WP_081918857.1">
    <property type="nucleotide sequence ID" value="NZ_AP024085.1"/>
</dbReference>
<dbReference type="KEGG" id="fit:Fi14EGH31_01780"/>
<protein>
    <submittedName>
        <fullName evidence="5">Cyclic lactone autoinducer peptide</fullName>
    </submittedName>
</protein>
<evidence type="ECO:0000256" key="1">
    <source>
        <dbReference type="SAM" id="Phobius"/>
    </source>
</evidence>
<reference evidence="4" key="5">
    <citation type="submission" date="2022-06" db="EMBL/GenBank/DDBJ databases">
        <title>Isolation of gut microbiota from human fecal samples.</title>
        <authorList>
            <person name="Pamer E.G."/>
            <person name="Barat B."/>
            <person name="Waligurski E."/>
            <person name="Medina S."/>
            <person name="Paddock L."/>
            <person name="Mostad J."/>
        </authorList>
    </citation>
    <scope>NUCLEOTIDE SEQUENCE</scope>
    <source>
        <strain evidence="4">DFI.6.24</strain>
    </source>
</reference>
<dbReference type="EMBL" id="PYLQ01000035">
    <property type="protein sequence ID" value="PST35540.1"/>
    <property type="molecule type" value="Genomic_DNA"/>
</dbReference>
<reference evidence="5 6" key="1">
    <citation type="journal article" date="2019" name="Int. J. Syst. Evol. Microbiol.">
        <title>Faecalibacillus intestinalis gen. nov., sp. nov. and Faecalibacillus faecis sp. nov., isolated from human faeces.</title>
        <authorList>
            <person name="Seo B."/>
            <person name="Jeon K."/>
            <person name="Baek I."/>
            <person name="Lee Y.M."/>
            <person name="Baek K."/>
            <person name="Ko G."/>
        </authorList>
    </citation>
    <scope>NUCLEOTIDE SEQUENCE [LARGE SCALE GENOMIC DNA]</scope>
    <source>
        <strain evidence="5 6">SNUG30099</strain>
    </source>
</reference>
<dbReference type="Proteomes" id="UP000593842">
    <property type="component" value="Chromosome"/>
</dbReference>
<organism evidence="5 6">
    <name type="scientific">Faecalibacillus intestinalis</name>
    <dbReference type="NCBI Taxonomy" id="1982626"/>
    <lineage>
        <taxon>Bacteria</taxon>
        <taxon>Bacillati</taxon>
        <taxon>Bacillota</taxon>
        <taxon>Erysipelotrichia</taxon>
        <taxon>Erysipelotrichales</taxon>
        <taxon>Coprobacillaceae</taxon>
        <taxon>Faecalibacillus</taxon>
    </lineage>
</organism>
<proteinExistence type="predicted"/>
<reference evidence="3" key="4">
    <citation type="submission" date="2021-10" db="EMBL/GenBank/DDBJ databases">
        <title>Collection of gut derived symbiotic bacterial strains cultured from healthy donors.</title>
        <authorList>
            <person name="Lin H."/>
            <person name="Littmann E."/>
            <person name="Kohout C."/>
            <person name="Pamer E.G."/>
        </authorList>
    </citation>
    <scope>NUCLEOTIDE SEQUENCE</scope>
    <source>
        <strain evidence="3">DFI.5.2</strain>
    </source>
</reference>
<keyword evidence="6" id="KW-1185">Reference proteome</keyword>
<evidence type="ECO:0000313" key="5">
    <source>
        <dbReference type="EMBL" id="PST35540.1"/>
    </source>
</evidence>
<dbReference type="Proteomes" id="UP000240974">
    <property type="component" value="Unassembled WGS sequence"/>
</dbReference>
<reference evidence="2" key="2">
    <citation type="journal article" date="2020" name="Microbiol. Resour. Announc.">
        <title>Complete Genome Sequence of Faecalibacillus intestinalis JCM 34082, Isolated from Feces from a Healthy Japanese Female.</title>
        <authorList>
            <person name="Sakamoto M."/>
            <person name="Ikeyama N."/>
            <person name="Toyoda A."/>
            <person name="Murakami T."/>
            <person name="Mori H."/>
            <person name="Ohkuma M."/>
        </authorList>
    </citation>
    <scope>NUCLEOTIDE SEQUENCE</scope>
    <source>
        <strain evidence="2">14EGH31</strain>
    </source>
</reference>
<evidence type="ECO:0000313" key="4">
    <source>
        <dbReference type="EMBL" id="MCQ5063201.1"/>
    </source>
</evidence>
<reference evidence="7" key="3">
    <citation type="submission" date="2020-09" db="EMBL/GenBank/DDBJ databases">
        <title>Complete genome sequencing of Faecalibacillus intestinalis strain 14EGH31.</title>
        <authorList>
            <person name="Sakamoto M."/>
            <person name="Murakami T."/>
            <person name="Mori H."/>
        </authorList>
    </citation>
    <scope>NUCLEOTIDE SEQUENCE [LARGE SCALE GENOMIC DNA]</scope>
    <source>
        <strain evidence="7">14EGH31</strain>
    </source>
</reference>
<keyword evidence="1" id="KW-0472">Membrane</keyword>
<dbReference type="GeneID" id="70578580"/>
<keyword evidence="1" id="KW-0812">Transmembrane</keyword>
<dbReference type="EMBL" id="JAJDKQ010000042">
    <property type="protein sequence ID" value="MCB8563098.1"/>
    <property type="molecule type" value="Genomic_DNA"/>
</dbReference>
<evidence type="ECO:0000313" key="6">
    <source>
        <dbReference type="Proteomes" id="UP000240974"/>
    </source>
</evidence>